<reference evidence="1 2" key="1">
    <citation type="submission" date="2019-09" db="EMBL/GenBank/DDBJ databases">
        <title>Genome Sequences of Streptomyces kaniharaensis ATCC 21070.</title>
        <authorList>
            <person name="Zhu W."/>
            <person name="De Crecy-Lagard V."/>
            <person name="Richards N.G."/>
        </authorList>
    </citation>
    <scope>NUCLEOTIDE SEQUENCE [LARGE SCALE GENOMIC DNA]</scope>
    <source>
        <strain evidence="1 2">SF-557</strain>
    </source>
</reference>
<protein>
    <submittedName>
        <fullName evidence="1">Helix-turn-helix transcriptional regulator</fullName>
    </submittedName>
</protein>
<comment type="caution">
    <text evidence="1">The sequence shown here is derived from an EMBL/GenBank/DDBJ whole genome shotgun (WGS) entry which is preliminary data.</text>
</comment>
<dbReference type="AlphaFoldDB" id="A0A6N7L5G3"/>
<name>A0A6N7L5G3_9ACTN</name>
<sequence>MENTVLQQARRVRGWTQEKVAVLVQAWCREEGLDPGSFDATTVSRLECGRIRWPRDEVRQALRAVFKVKTDAELGLVGTRRPRPQTREVSPTERRTFLSLGAVAVLPDIAPAPSRLGADDVRGLDRHTAALEEWDRRSGGRATRHFAGLELRRAVDLGAASMTPSVRTAWSGAVARLAGLYAWTSFDAGEKGAVAAFDLALDAAREAGDALAYCHIATNAARQAVHEGGAERALALTASASGPHPPAVLAMVSAVTAQALALQGDIRGVMRSVAAAEGHASRAGDSAQGGWMQTLTPAKLRSDLGYALYRLAATIGHLAPDLVPQLRRTAGVSEASQPRARAMGAARLATVLFRQGDVDEARHHAAVAVGLASAVGSARLDSAITEMRAAAA</sequence>
<organism evidence="1 2">
    <name type="scientific">Streptomyces kaniharaensis</name>
    <dbReference type="NCBI Taxonomy" id="212423"/>
    <lineage>
        <taxon>Bacteria</taxon>
        <taxon>Bacillati</taxon>
        <taxon>Actinomycetota</taxon>
        <taxon>Actinomycetes</taxon>
        <taxon>Kitasatosporales</taxon>
        <taxon>Streptomycetaceae</taxon>
        <taxon>Streptomyces</taxon>
    </lineage>
</organism>
<dbReference type="CDD" id="cd00093">
    <property type="entry name" value="HTH_XRE"/>
    <property type="match status" value="1"/>
</dbReference>
<accession>A0A6N7L5G3</accession>
<dbReference type="RefSeq" id="WP_153470840.1">
    <property type="nucleotide sequence ID" value="NZ_WBOF01000005.1"/>
</dbReference>
<dbReference type="GO" id="GO:0003677">
    <property type="term" value="F:DNA binding"/>
    <property type="evidence" value="ECO:0007669"/>
    <property type="project" value="InterPro"/>
</dbReference>
<evidence type="ECO:0000313" key="2">
    <source>
        <dbReference type="Proteomes" id="UP000450000"/>
    </source>
</evidence>
<dbReference type="OrthoDB" id="3323621at2"/>
<dbReference type="EMBL" id="WBOF01000005">
    <property type="protein sequence ID" value="MQS17604.1"/>
    <property type="molecule type" value="Genomic_DNA"/>
</dbReference>
<dbReference type="InterPro" id="IPR001387">
    <property type="entry name" value="Cro/C1-type_HTH"/>
</dbReference>
<evidence type="ECO:0000313" key="1">
    <source>
        <dbReference type="EMBL" id="MQS17604.1"/>
    </source>
</evidence>
<gene>
    <name evidence="1" type="ORF">F7Q99_36815</name>
</gene>
<proteinExistence type="predicted"/>
<keyword evidence="2" id="KW-1185">Reference proteome</keyword>
<dbReference type="Proteomes" id="UP000450000">
    <property type="component" value="Unassembled WGS sequence"/>
</dbReference>
<dbReference type="Gene3D" id="1.10.260.40">
    <property type="entry name" value="lambda repressor-like DNA-binding domains"/>
    <property type="match status" value="1"/>
</dbReference>
<dbReference type="InterPro" id="IPR010982">
    <property type="entry name" value="Lambda_DNA-bd_dom_sf"/>
</dbReference>